<sequence>MHFIRLAYQDTADVMKFLAADKEALDPLCKSLTLDKDVALIYFESLLQEAVDSGVSYVVKSASDEIIAVRLSTFRTREEAMEDAQTLHKLGYRVIAEVDQGTFSDSKKGLHKAQLVFKEMWREESYGAHVVL</sequence>
<evidence type="ECO:0000313" key="2">
    <source>
        <dbReference type="Proteomes" id="UP000050761"/>
    </source>
</evidence>
<evidence type="ECO:0000313" key="1">
    <source>
        <dbReference type="EMBL" id="VDP14468.1"/>
    </source>
</evidence>
<accession>A0A3P8BYW1</accession>
<evidence type="ECO:0000313" key="3">
    <source>
        <dbReference type="WBParaSite" id="HPBE_0001923501-mRNA-1"/>
    </source>
</evidence>
<dbReference type="Gene3D" id="3.40.630.30">
    <property type="match status" value="1"/>
</dbReference>
<keyword evidence="2" id="KW-1185">Reference proteome</keyword>
<reference evidence="3" key="2">
    <citation type="submission" date="2019-09" db="UniProtKB">
        <authorList>
            <consortium name="WormBaseParasite"/>
        </authorList>
    </citation>
    <scope>IDENTIFICATION</scope>
</reference>
<dbReference type="WBParaSite" id="HPBE_0001923501-mRNA-1">
    <property type="protein sequence ID" value="HPBE_0001923501-mRNA-1"/>
    <property type="gene ID" value="HPBE_0001923501"/>
</dbReference>
<reference evidence="1 2" key="1">
    <citation type="submission" date="2018-11" db="EMBL/GenBank/DDBJ databases">
        <authorList>
            <consortium name="Pathogen Informatics"/>
        </authorList>
    </citation>
    <scope>NUCLEOTIDE SEQUENCE [LARGE SCALE GENOMIC DNA]</scope>
</reference>
<accession>A0A183GAZ7</accession>
<name>A0A183GAZ7_HELPZ</name>
<protein>
    <submittedName>
        <fullName evidence="3">GNAT family N-acetyltransferase</fullName>
    </submittedName>
</protein>
<dbReference type="OrthoDB" id="41532at2759"/>
<organism evidence="2 3">
    <name type="scientific">Heligmosomoides polygyrus</name>
    <name type="common">Parasitic roundworm</name>
    <dbReference type="NCBI Taxonomy" id="6339"/>
    <lineage>
        <taxon>Eukaryota</taxon>
        <taxon>Metazoa</taxon>
        <taxon>Ecdysozoa</taxon>
        <taxon>Nematoda</taxon>
        <taxon>Chromadorea</taxon>
        <taxon>Rhabditida</taxon>
        <taxon>Rhabditina</taxon>
        <taxon>Rhabditomorpha</taxon>
        <taxon>Strongyloidea</taxon>
        <taxon>Heligmosomidae</taxon>
        <taxon>Heligmosomoides</taxon>
    </lineage>
</organism>
<proteinExistence type="predicted"/>
<dbReference type="AlphaFoldDB" id="A0A183GAZ7"/>
<gene>
    <name evidence="1" type="ORF">HPBE_LOCUS19234</name>
</gene>
<dbReference type="Proteomes" id="UP000050761">
    <property type="component" value="Unassembled WGS sequence"/>
</dbReference>
<dbReference type="EMBL" id="UZAH01031223">
    <property type="protein sequence ID" value="VDP14468.1"/>
    <property type="molecule type" value="Genomic_DNA"/>
</dbReference>